<dbReference type="GO" id="GO:0051287">
    <property type="term" value="F:NAD binding"/>
    <property type="evidence" value="ECO:0007669"/>
    <property type="project" value="UniProtKB-UniRule"/>
</dbReference>
<evidence type="ECO:0000256" key="8">
    <source>
        <dbReference type="ARBA" id="ARBA00022719"/>
    </source>
</evidence>
<reference evidence="17 19" key="1">
    <citation type="submission" date="2020-06" db="EMBL/GenBank/DDBJ databases">
        <title>Anoxygenic phototrophic Chloroflexota member uses a Type I reaction center.</title>
        <authorList>
            <person name="Tsuji J.M."/>
            <person name="Shaw N.A."/>
            <person name="Nagashima S."/>
            <person name="Venkiteswaran J."/>
            <person name="Schiff S.L."/>
            <person name="Hanada S."/>
            <person name="Tank M."/>
            <person name="Neufeld J.D."/>
        </authorList>
    </citation>
    <scope>NUCLEOTIDE SEQUENCE [LARGE SCALE GENOMIC DNA]</scope>
    <source>
        <strain evidence="17">L227-S17</strain>
    </source>
</reference>
<evidence type="ECO:0000256" key="1">
    <source>
        <dbReference type="ARBA" id="ARBA00001917"/>
    </source>
</evidence>
<evidence type="ECO:0000313" key="18">
    <source>
        <dbReference type="EMBL" id="WJW67090.1"/>
    </source>
</evidence>
<dbReference type="SUPFAM" id="SSF140490">
    <property type="entry name" value="Nqo1C-terminal domain-like"/>
    <property type="match status" value="1"/>
</dbReference>
<dbReference type="PANTHER" id="PTHR43578">
    <property type="entry name" value="NADH-QUINONE OXIDOREDUCTASE SUBUNIT F"/>
    <property type="match status" value="1"/>
</dbReference>
<dbReference type="Gene3D" id="1.20.1440.230">
    <property type="entry name" value="NADH-ubiquinone oxidoreductase 51kDa subunit, iron-sulphur binding domain"/>
    <property type="match status" value="1"/>
</dbReference>
<organism evidence="17 19">
    <name type="scientific">Candidatus Chlorohelix allophototropha</name>
    <dbReference type="NCBI Taxonomy" id="3003348"/>
    <lineage>
        <taxon>Bacteria</taxon>
        <taxon>Bacillati</taxon>
        <taxon>Chloroflexota</taxon>
        <taxon>Chloroflexia</taxon>
        <taxon>Candidatus Chloroheliales</taxon>
        <taxon>Candidatus Chloroheliaceae</taxon>
        <taxon>Candidatus Chlorohelix</taxon>
    </lineage>
</organism>
<gene>
    <name evidence="17" type="primary">nuoF</name>
    <name evidence="17" type="ORF">HXX08_04965</name>
    <name evidence="18" type="ORF">OZ401_000341</name>
</gene>
<evidence type="ECO:0000256" key="3">
    <source>
        <dbReference type="ARBA" id="ARBA00007523"/>
    </source>
</evidence>
<keyword evidence="7 15" id="KW-0288">FMN</keyword>
<dbReference type="Pfam" id="PF10589">
    <property type="entry name" value="NADH_4Fe-4S"/>
    <property type="match status" value="1"/>
</dbReference>
<keyword evidence="17" id="KW-0560">Oxidoreductase</keyword>
<dbReference type="InterPro" id="IPR011538">
    <property type="entry name" value="Nuo51_FMN-bd"/>
</dbReference>
<evidence type="ECO:0000256" key="2">
    <source>
        <dbReference type="ARBA" id="ARBA00001966"/>
    </source>
</evidence>
<dbReference type="FunFam" id="3.40.50.11540:FF:000001">
    <property type="entry name" value="NADH dehydrogenase [ubiquinone] flavoprotein 1, mitochondrial"/>
    <property type="match status" value="1"/>
</dbReference>
<evidence type="ECO:0000313" key="17">
    <source>
        <dbReference type="EMBL" id="NWJ45214.1"/>
    </source>
</evidence>
<dbReference type="Gene3D" id="3.40.50.11540">
    <property type="entry name" value="NADH-ubiquinone oxidoreductase 51kDa subunit"/>
    <property type="match status" value="1"/>
</dbReference>
<comment type="cofactor">
    <cofactor evidence="2 15">
        <name>[4Fe-4S] cluster</name>
        <dbReference type="ChEBI" id="CHEBI:49883"/>
    </cofactor>
</comment>
<evidence type="ECO:0000256" key="14">
    <source>
        <dbReference type="ARBA" id="ARBA00047712"/>
    </source>
</evidence>
<dbReference type="PROSITE" id="PS00644">
    <property type="entry name" value="COMPLEX1_51K_1"/>
    <property type="match status" value="1"/>
</dbReference>
<dbReference type="FunFam" id="1.20.1440.230:FF:000001">
    <property type="entry name" value="Mitochondrial NADH dehydrogenase flavoprotein 1"/>
    <property type="match status" value="1"/>
</dbReference>
<evidence type="ECO:0000256" key="9">
    <source>
        <dbReference type="ARBA" id="ARBA00022723"/>
    </source>
</evidence>
<name>A0A8T7LT73_9CHLR</name>
<dbReference type="InterPro" id="IPR019554">
    <property type="entry name" value="Soluble_ligand-bd"/>
</dbReference>
<evidence type="ECO:0000256" key="6">
    <source>
        <dbReference type="ARBA" id="ARBA00022630"/>
    </source>
</evidence>
<dbReference type="GO" id="GO:0010181">
    <property type="term" value="F:FMN binding"/>
    <property type="evidence" value="ECO:0007669"/>
    <property type="project" value="InterPro"/>
</dbReference>
<evidence type="ECO:0000256" key="7">
    <source>
        <dbReference type="ARBA" id="ARBA00022643"/>
    </source>
</evidence>
<keyword evidence="20" id="KW-1185">Reference proteome</keyword>
<comment type="function">
    <text evidence="15">NDH-1 shuttles electrons from NADH, via FMN and iron-sulfur (Fe-S) centers, to quinones in the respiratory chain.</text>
</comment>
<feature type="domain" description="NADH-ubiquinone oxidoreductase 51kDa subunit iron-sulphur binding" evidence="16">
    <location>
        <begin position="351"/>
        <end position="396"/>
    </location>
</feature>
<evidence type="ECO:0000256" key="10">
    <source>
        <dbReference type="ARBA" id="ARBA00022967"/>
    </source>
</evidence>
<protein>
    <recommendedName>
        <fullName evidence="4 15">NADH-quinone oxidoreductase subunit F</fullName>
        <ecNumber evidence="15">7.1.1.-</ecNumber>
    </recommendedName>
</protein>
<evidence type="ECO:0000256" key="15">
    <source>
        <dbReference type="RuleBase" id="RU364066"/>
    </source>
</evidence>
<dbReference type="InterPro" id="IPR011537">
    <property type="entry name" value="NADH-UbQ_OxRdtase_suF"/>
</dbReference>
<dbReference type="PANTHER" id="PTHR43578:SF3">
    <property type="entry name" value="NADH-QUINONE OXIDOREDUCTASE SUBUNIT F"/>
    <property type="match status" value="1"/>
</dbReference>
<dbReference type="SMART" id="SM00928">
    <property type="entry name" value="NADH_4Fe-4S"/>
    <property type="match status" value="1"/>
</dbReference>
<dbReference type="InterPro" id="IPR001949">
    <property type="entry name" value="NADH-UbQ_OxRdtase_51kDa_CS"/>
</dbReference>
<dbReference type="EMBL" id="CP128399">
    <property type="protein sequence ID" value="WJW67090.1"/>
    <property type="molecule type" value="Genomic_DNA"/>
</dbReference>
<dbReference type="Gene3D" id="6.10.250.1450">
    <property type="match status" value="1"/>
</dbReference>
<sequence>MSKGLMLYPEPKSATPEGKPPFPYILLKHREIPDIYKLEVYRANSGYAALAKTLKEYKPEQVIDLVKVSGLRGRGGAGFSTGIKWSFIPKDESIVKYVACNSDESEPGTCSNHEIIDGNPHQLIEGILIACYAIGSKIGFIYIRGEFARGARVLERAVEEARAAGLIGKNILGSDFSCEIVVHRGAGAYICGEETALLESLEGKRGFPKLKPPFPANVGGGVYGAPTVINNSLTLATVPHIMLNGAEWFTQWGTEKSKGIALYSLSGHVERPGNYELPMNTTFRTLINELGGGVWKGRKLKCIIPGGSSMPILPATDEVLDTTMDFEGVAARGSMLGSAGIIVFDDQTCIVGAVLRLVEFYKDESCGKCTPCREGTQWLVQILHRLEHGHGRPEDLDLLLNVGGNIQGKSFCLLGDSAPVPITSAMHLFRAEFEYHIKEGRCMVGSGANRPPKREVAVAQ</sequence>
<dbReference type="GO" id="GO:0016491">
    <property type="term" value="F:oxidoreductase activity"/>
    <property type="evidence" value="ECO:0007669"/>
    <property type="project" value="UniProtKB-KW"/>
</dbReference>
<evidence type="ECO:0000313" key="19">
    <source>
        <dbReference type="Proteomes" id="UP000521676"/>
    </source>
</evidence>
<dbReference type="EC" id="7.1.1.-" evidence="15"/>
<keyword evidence="10" id="KW-1278">Translocase</keyword>
<dbReference type="GO" id="GO:0008137">
    <property type="term" value="F:NADH dehydrogenase (ubiquinone) activity"/>
    <property type="evidence" value="ECO:0007669"/>
    <property type="project" value="InterPro"/>
</dbReference>
<comment type="similarity">
    <text evidence="3 15">Belongs to the complex I 51 kDa subunit family.</text>
</comment>
<dbReference type="SUPFAM" id="SSF142019">
    <property type="entry name" value="Nqo1 FMN-binding domain-like"/>
    <property type="match status" value="1"/>
</dbReference>
<evidence type="ECO:0000256" key="13">
    <source>
        <dbReference type="ARBA" id="ARBA00023027"/>
    </source>
</evidence>
<keyword evidence="11 15" id="KW-0408">Iron</keyword>
<evidence type="ECO:0000256" key="11">
    <source>
        <dbReference type="ARBA" id="ARBA00023004"/>
    </source>
</evidence>
<evidence type="ECO:0000256" key="12">
    <source>
        <dbReference type="ARBA" id="ARBA00023014"/>
    </source>
</evidence>
<evidence type="ECO:0000256" key="5">
    <source>
        <dbReference type="ARBA" id="ARBA00022485"/>
    </source>
</evidence>
<dbReference type="InterPro" id="IPR037225">
    <property type="entry name" value="Nuo51_FMN-bd_sf"/>
</dbReference>
<dbReference type="AlphaFoldDB" id="A0A8T7LT73"/>
<keyword evidence="9 15" id="KW-0479">Metal-binding</keyword>
<dbReference type="PROSITE" id="PS00645">
    <property type="entry name" value="COMPLEX1_51K_2"/>
    <property type="match status" value="1"/>
</dbReference>
<comment type="catalytic activity">
    <reaction evidence="14 15">
        <text>a quinone + NADH + 5 H(+)(in) = a quinol + NAD(+) + 4 H(+)(out)</text>
        <dbReference type="Rhea" id="RHEA:57888"/>
        <dbReference type="ChEBI" id="CHEBI:15378"/>
        <dbReference type="ChEBI" id="CHEBI:24646"/>
        <dbReference type="ChEBI" id="CHEBI:57540"/>
        <dbReference type="ChEBI" id="CHEBI:57945"/>
        <dbReference type="ChEBI" id="CHEBI:132124"/>
    </reaction>
</comment>
<dbReference type="EMBL" id="JACATZ010000001">
    <property type="protein sequence ID" value="NWJ45214.1"/>
    <property type="molecule type" value="Genomic_DNA"/>
</dbReference>
<dbReference type="NCBIfam" id="TIGR01959">
    <property type="entry name" value="nuoF_fam"/>
    <property type="match status" value="1"/>
</dbReference>
<dbReference type="Gene3D" id="3.10.20.600">
    <property type="match status" value="1"/>
</dbReference>
<keyword evidence="8 15" id="KW-0874">Quinone</keyword>
<comment type="cofactor">
    <cofactor evidence="1 15">
        <name>FMN</name>
        <dbReference type="ChEBI" id="CHEBI:58210"/>
    </cofactor>
</comment>
<dbReference type="NCBIfam" id="NF010120">
    <property type="entry name" value="PRK13596.1"/>
    <property type="match status" value="1"/>
</dbReference>
<keyword evidence="13 15" id="KW-0520">NAD</keyword>
<dbReference type="SUPFAM" id="SSF142984">
    <property type="entry name" value="Nqo1 middle domain-like"/>
    <property type="match status" value="1"/>
</dbReference>
<dbReference type="Proteomes" id="UP000521676">
    <property type="component" value="Unassembled WGS sequence"/>
</dbReference>
<dbReference type="Pfam" id="PF01512">
    <property type="entry name" value="Complex1_51K"/>
    <property type="match status" value="1"/>
</dbReference>
<evidence type="ECO:0000259" key="16">
    <source>
        <dbReference type="SMART" id="SM00928"/>
    </source>
</evidence>
<dbReference type="RefSeq" id="WP_341468986.1">
    <property type="nucleotide sequence ID" value="NZ_CP128399.1"/>
</dbReference>
<dbReference type="GO" id="GO:0046872">
    <property type="term" value="F:metal ion binding"/>
    <property type="evidence" value="ECO:0007669"/>
    <property type="project" value="UniProtKB-KW"/>
</dbReference>
<dbReference type="InterPro" id="IPR019575">
    <property type="entry name" value="Nuop51_4Fe4S-bd"/>
</dbReference>
<keyword evidence="12 15" id="KW-0411">Iron-sulfur</keyword>
<evidence type="ECO:0000313" key="20">
    <source>
        <dbReference type="Proteomes" id="UP001431572"/>
    </source>
</evidence>
<evidence type="ECO:0000256" key="4">
    <source>
        <dbReference type="ARBA" id="ARBA00019901"/>
    </source>
</evidence>
<dbReference type="Proteomes" id="UP001431572">
    <property type="component" value="Chromosome 1"/>
</dbReference>
<dbReference type="InterPro" id="IPR037207">
    <property type="entry name" value="Nuop51_4Fe4S-bd_sf"/>
</dbReference>
<dbReference type="FunFam" id="3.10.20.600:FF:000003">
    <property type="entry name" value="NADH-quinone oxidoreductase subunit F"/>
    <property type="match status" value="1"/>
</dbReference>
<keyword evidence="6 15" id="KW-0285">Flavoprotein</keyword>
<proteinExistence type="inferred from homology"/>
<dbReference type="GO" id="GO:0051539">
    <property type="term" value="F:4 iron, 4 sulfur cluster binding"/>
    <property type="evidence" value="ECO:0007669"/>
    <property type="project" value="UniProtKB-UniRule"/>
</dbReference>
<dbReference type="Pfam" id="PF10531">
    <property type="entry name" value="SLBB"/>
    <property type="match status" value="1"/>
</dbReference>
<keyword evidence="5 15" id="KW-0004">4Fe-4S</keyword>
<reference evidence="18" key="2">
    <citation type="journal article" date="2024" name="Nature">
        <title>Anoxygenic phototroph of the Chloroflexota uses a type I reaction centre.</title>
        <authorList>
            <person name="Tsuji J.M."/>
            <person name="Shaw N.A."/>
            <person name="Nagashima S."/>
            <person name="Venkiteswaran J.J."/>
            <person name="Schiff S.L."/>
            <person name="Watanabe T."/>
            <person name="Fukui M."/>
            <person name="Hanada S."/>
            <person name="Tank M."/>
            <person name="Neufeld J.D."/>
        </authorList>
    </citation>
    <scope>NUCLEOTIDE SEQUENCE</scope>
    <source>
        <strain evidence="18">L227-S17</strain>
    </source>
</reference>
<accession>A0A8T7LT73</accession>
<dbReference type="GO" id="GO:0048038">
    <property type="term" value="F:quinone binding"/>
    <property type="evidence" value="ECO:0007669"/>
    <property type="project" value="UniProtKB-KW"/>
</dbReference>